<evidence type="ECO:0000313" key="7">
    <source>
        <dbReference type="EMBL" id="AKU94382.1"/>
    </source>
</evidence>
<dbReference type="STRING" id="1391654.AKJ09_01046"/>
<dbReference type="SUPFAM" id="SSF46894">
    <property type="entry name" value="C-terminal effector domain of the bipartite response regulators"/>
    <property type="match status" value="1"/>
</dbReference>
<dbReference type="SUPFAM" id="SSF52172">
    <property type="entry name" value="CheY-like"/>
    <property type="match status" value="1"/>
</dbReference>
<sequence>MRAGEQAPDEASPSPASSHRRRKVLLVDDHPVVREGLAGLIGRDPELCVCAEAGSITEAMKAVEEERPDAAVIDISLGTENGLDLVSRLRTEGHELRILVLSMHDEMLFGLRSLRSGANGYVMKHEATDYLITAIHQILGGRVFVSPPVSDRLLSSVSNQRAQPSSDIDRLTDRELEVFRLIGTGLGTSKIAHQLHISHKTVDTHRMRIKEKLGLQTASELIIHAASWLREGRTRTG</sequence>
<keyword evidence="1 3" id="KW-0597">Phosphoprotein</keyword>
<evidence type="ECO:0000256" key="4">
    <source>
        <dbReference type="SAM" id="MobiDB-lite"/>
    </source>
</evidence>
<feature type="region of interest" description="Disordered" evidence="4">
    <location>
        <begin position="1"/>
        <end position="23"/>
    </location>
</feature>
<dbReference type="Pfam" id="PF00196">
    <property type="entry name" value="GerE"/>
    <property type="match status" value="1"/>
</dbReference>
<dbReference type="PROSITE" id="PS00622">
    <property type="entry name" value="HTH_LUXR_1"/>
    <property type="match status" value="1"/>
</dbReference>
<reference evidence="7 8" key="1">
    <citation type="submission" date="2015-08" db="EMBL/GenBank/DDBJ databases">
        <authorList>
            <person name="Babu N.S."/>
            <person name="Beckwith C.J."/>
            <person name="Beseler K.G."/>
            <person name="Brison A."/>
            <person name="Carone J.V."/>
            <person name="Caskin T.P."/>
            <person name="Diamond M."/>
            <person name="Durham M.E."/>
            <person name="Foxe J.M."/>
            <person name="Go M."/>
            <person name="Henderson B.A."/>
            <person name="Jones I.B."/>
            <person name="McGettigan J.A."/>
            <person name="Micheletti S.J."/>
            <person name="Nasrallah M.E."/>
            <person name="Ortiz D."/>
            <person name="Piller C.R."/>
            <person name="Privatt S.R."/>
            <person name="Schneider S.L."/>
            <person name="Sharp S."/>
            <person name="Smith T.C."/>
            <person name="Stanton J.D."/>
            <person name="Ullery H.E."/>
            <person name="Wilson R.J."/>
            <person name="Serrano M.G."/>
            <person name="Buck G."/>
            <person name="Lee V."/>
            <person name="Wang Y."/>
            <person name="Carvalho R."/>
            <person name="Voegtly L."/>
            <person name="Shi R."/>
            <person name="Duckworth R."/>
            <person name="Johnson A."/>
            <person name="Loviza R."/>
            <person name="Walstead R."/>
            <person name="Shah Z."/>
            <person name="Kiflezghi M."/>
            <person name="Wade K."/>
            <person name="Ball S.L."/>
            <person name="Bradley K.W."/>
            <person name="Asai D.J."/>
            <person name="Bowman C.A."/>
            <person name="Russell D.A."/>
            <person name="Pope W.H."/>
            <person name="Jacobs-Sera D."/>
            <person name="Hendrix R.W."/>
            <person name="Hatfull G.F."/>
        </authorList>
    </citation>
    <scope>NUCLEOTIDE SEQUENCE [LARGE SCALE GENOMIC DNA]</scope>
    <source>
        <strain evidence="7 8">DSM 27648</strain>
    </source>
</reference>
<dbReference type="OrthoDB" id="9780312at2"/>
<dbReference type="AlphaFoldDB" id="A0A0K1PLI1"/>
<dbReference type="PANTHER" id="PTHR43214:SF43">
    <property type="entry name" value="TWO-COMPONENT RESPONSE REGULATOR"/>
    <property type="match status" value="1"/>
</dbReference>
<dbReference type="RefSeq" id="WP_146645988.1">
    <property type="nucleotide sequence ID" value="NZ_CP012333.1"/>
</dbReference>
<evidence type="ECO:0000259" key="6">
    <source>
        <dbReference type="PROSITE" id="PS50110"/>
    </source>
</evidence>
<dbReference type="InterPro" id="IPR011006">
    <property type="entry name" value="CheY-like_superfamily"/>
</dbReference>
<feature type="domain" description="Response regulatory" evidence="6">
    <location>
        <begin position="23"/>
        <end position="139"/>
    </location>
</feature>
<evidence type="ECO:0000256" key="3">
    <source>
        <dbReference type="PROSITE-ProRule" id="PRU00169"/>
    </source>
</evidence>
<gene>
    <name evidence="7" type="ORF">AKJ09_01046</name>
</gene>
<dbReference type="GO" id="GO:0003677">
    <property type="term" value="F:DNA binding"/>
    <property type="evidence" value="ECO:0007669"/>
    <property type="project" value="UniProtKB-KW"/>
</dbReference>
<dbReference type="PROSITE" id="PS50110">
    <property type="entry name" value="RESPONSE_REGULATORY"/>
    <property type="match status" value="1"/>
</dbReference>
<dbReference type="GO" id="GO:0000160">
    <property type="term" value="P:phosphorelay signal transduction system"/>
    <property type="evidence" value="ECO:0007669"/>
    <property type="project" value="InterPro"/>
</dbReference>
<dbReference type="EMBL" id="CP012333">
    <property type="protein sequence ID" value="AKU94382.1"/>
    <property type="molecule type" value="Genomic_DNA"/>
</dbReference>
<evidence type="ECO:0000256" key="2">
    <source>
        <dbReference type="ARBA" id="ARBA00023125"/>
    </source>
</evidence>
<dbReference type="CDD" id="cd17535">
    <property type="entry name" value="REC_NarL-like"/>
    <property type="match status" value="1"/>
</dbReference>
<feature type="modified residue" description="4-aspartylphosphate" evidence="3">
    <location>
        <position position="74"/>
    </location>
</feature>
<protein>
    <submittedName>
        <fullName evidence="7">DNA-binding response regulator, LuxR family</fullName>
    </submittedName>
</protein>
<dbReference type="Gene3D" id="3.40.50.2300">
    <property type="match status" value="1"/>
</dbReference>
<dbReference type="SMART" id="SM00421">
    <property type="entry name" value="HTH_LUXR"/>
    <property type="match status" value="1"/>
</dbReference>
<dbReference type="GO" id="GO:0006355">
    <property type="term" value="P:regulation of DNA-templated transcription"/>
    <property type="evidence" value="ECO:0007669"/>
    <property type="project" value="InterPro"/>
</dbReference>
<keyword evidence="2 7" id="KW-0238">DNA-binding</keyword>
<dbReference type="Proteomes" id="UP000064967">
    <property type="component" value="Chromosome"/>
</dbReference>
<dbReference type="KEGG" id="llu:AKJ09_01046"/>
<dbReference type="SMART" id="SM00448">
    <property type="entry name" value="REC"/>
    <property type="match status" value="1"/>
</dbReference>
<dbReference type="InterPro" id="IPR016032">
    <property type="entry name" value="Sig_transdc_resp-reg_C-effctor"/>
</dbReference>
<dbReference type="InterPro" id="IPR039420">
    <property type="entry name" value="WalR-like"/>
</dbReference>
<dbReference type="CDD" id="cd06170">
    <property type="entry name" value="LuxR_C_like"/>
    <property type="match status" value="1"/>
</dbReference>
<dbReference type="InterPro" id="IPR058245">
    <property type="entry name" value="NreC/VraR/RcsB-like_REC"/>
</dbReference>
<accession>A0A0K1PLI1</accession>
<dbReference type="InterPro" id="IPR000792">
    <property type="entry name" value="Tscrpt_reg_LuxR_C"/>
</dbReference>
<name>A0A0K1PLI1_9BACT</name>
<keyword evidence="8" id="KW-1185">Reference proteome</keyword>
<proteinExistence type="predicted"/>
<dbReference type="PANTHER" id="PTHR43214">
    <property type="entry name" value="TWO-COMPONENT RESPONSE REGULATOR"/>
    <property type="match status" value="1"/>
</dbReference>
<evidence type="ECO:0000256" key="1">
    <source>
        <dbReference type="ARBA" id="ARBA00022553"/>
    </source>
</evidence>
<feature type="domain" description="HTH luxR-type" evidence="5">
    <location>
        <begin position="164"/>
        <end position="229"/>
    </location>
</feature>
<dbReference type="PROSITE" id="PS50043">
    <property type="entry name" value="HTH_LUXR_2"/>
    <property type="match status" value="1"/>
</dbReference>
<evidence type="ECO:0000259" key="5">
    <source>
        <dbReference type="PROSITE" id="PS50043"/>
    </source>
</evidence>
<dbReference type="PRINTS" id="PR00038">
    <property type="entry name" value="HTHLUXR"/>
</dbReference>
<dbReference type="InterPro" id="IPR001789">
    <property type="entry name" value="Sig_transdc_resp-reg_receiver"/>
</dbReference>
<dbReference type="Pfam" id="PF00072">
    <property type="entry name" value="Response_reg"/>
    <property type="match status" value="1"/>
</dbReference>
<organism evidence="7 8">
    <name type="scientific">Labilithrix luteola</name>
    <dbReference type="NCBI Taxonomy" id="1391654"/>
    <lineage>
        <taxon>Bacteria</taxon>
        <taxon>Pseudomonadati</taxon>
        <taxon>Myxococcota</taxon>
        <taxon>Polyangia</taxon>
        <taxon>Polyangiales</taxon>
        <taxon>Labilitrichaceae</taxon>
        <taxon>Labilithrix</taxon>
    </lineage>
</organism>
<evidence type="ECO:0000313" key="8">
    <source>
        <dbReference type="Proteomes" id="UP000064967"/>
    </source>
</evidence>